<dbReference type="InterPro" id="IPR032198">
    <property type="entry name" value="E2F_CC-MB"/>
</dbReference>
<protein>
    <recommendedName>
        <fullName evidence="9">E2F/DP family winged-helix DNA-binding domain-containing protein</fullName>
    </recommendedName>
</protein>
<dbReference type="InterPro" id="IPR037241">
    <property type="entry name" value="E2F-DP_heterodim"/>
</dbReference>
<feature type="region of interest" description="Disordered" evidence="8">
    <location>
        <begin position="96"/>
        <end position="165"/>
    </location>
</feature>
<feature type="compositionally biased region" description="Polar residues" evidence="8">
    <location>
        <begin position="109"/>
        <end position="129"/>
    </location>
</feature>
<dbReference type="STRING" id="93759.A0A1R3HDX0"/>
<dbReference type="FunFam" id="1.10.10.10:FF:000008">
    <property type="entry name" value="E2F transcription factor 1"/>
    <property type="match status" value="1"/>
</dbReference>
<dbReference type="GO" id="GO:0046983">
    <property type="term" value="F:protein dimerization activity"/>
    <property type="evidence" value="ECO:0007669"/>
    <property type="project" value="InterPro"/>
</dbReference>
<sequence>MSGGAGATARPTPPHPPPHPAAASPQVPTGPSIVPPIRRHLAFASTKPPFVHPDDYHRFSLNNGTNNNNLTSATDTRVVSADQEVEAVVVRSPQLKRKSTVDNNEVESRQWTSSPGVTSISNSPFQTPVSAKGGRANNRSKASKANKSTPQTPISNAGSPAPLTPAGSCRYDSSLGLLTKKFINLIKQAEDGMLDLNKAAETLEVQKRRIYDITNVLEGIGLIEKKLKNRIHWKGVDASRPGDADGDVSILQAEIENLSMEEHRLDDQIREMQERLRDLSENQDNQKWLFVTEDDIKALPCFENETLIAIKAPHGTTLEVPDPDEAVDYPQRRYRIILRSTMGQIDVYLVSQFEEKFEDANGVEPPAAVPLASSSGSNENHVEMVNAESTRKEVEPQAQQTHQTNSDIIVSQESVGGMMRIVPSDIDNDADYWLLSDAADVSITDIWRTDSGVEWSGVDMLHADFGMADISTPRPQTPPSRVIDIPPSDFNSMRRQFEISKEAIPKFRRVELVHRMTIVDINDVKAAMVAEDLICLYDINQLYTEIVTIYILIMIIAMQ</sequence>
<proteinExistence type="inferred from homology"/>
<feature type="domain" description="E2F/DP family winged-helix DNA-binding" evidence="9">
    <location>
        <begin position="170"/>
        <end position="235"/>
    </location>
</feature>
<evidence type="ECO:0000256" key="3">
    <source>
        <dbReference type="ARBA" id="ARBA00023125"/>
    </source>
</evidence>
<evidence type="ECO:0000256" key="8">
    <source>
        <dbReference type="SAM" id="MobiDB-lite"/>
    </source>
</evidence>
<keyword evidence="7" id="KW-0175">Coiled coil</keyword>
<gene>
    <name evidence="10" type="ORF">COLO4_29612</name>
</gene>
<evidence type="ECO:0000256" key="4">
    <source>
        <dbReference type="ARBA" id="ARBA00023163"/>
    </source>
</evidence>
<dbReference type="InterPro" id="IPR015633">
    <property type="entry name" value="E2F"/>
</dbReference>
<dbReference type="SUPFAM" id="SSF46785">
    <property type="entry name" value="Winged helix' DNA-binding domain"/>
    <property type="match status" value="1"/>
</dbReference>
<comment type="subcellular location">
    <subcellularLocation>
        <location evidence="6">Nucleus</location>
    </subcellularLocation>
</comment>
<dbReference type="EMBL" id="AWUE01020381">
    <property type="protein sequence ID" value="OMO68515.1"/>
    <property type="molecule type" value="Genomic_DNA"/>
</dbReference>
<feature type="coiled-coil region" evidence="7">
    <location>
        <begin position="248"/>
        <end position="289"/>
    </location>
</feature>
<evidence type="ECO:0000256" key="6">
    <source>
        <dbReference type="RuleBase" id="RU003796"/>
    </source>
</evidence>
<keyword evidence="11" id="KW-1185">Reference proteome</keyword>
<feature type="compositionally biased region" description="Polar residues" evidence="8">
    <location>
        <begin position="137"/>
        <end position="158"/>
    </location>
</feature>
<dbReference type="AlphaFoldDB" id="A0A1R3HDX0"/>
<keyword evidence="2 6" id="KW-0805">Transcription regulation</keyword>
<dbReference type="PANTHER" id="PTHR12081">
    <property type="entry name" value="TRANSCRIPTION FACTOR E2F"/>
    <property type="match status" value="1"/>
</dbReference>
<dbReference type="OrthoDB" id="1743261at2759"/>
<dbReference type="InterPro" id="IPR036390">
    <property type="entry name" value="WH_DNA-bd_sf"/>
</dbReference>
<evidence type="ECO:0000256" key="1">
    <source>
        <dbReference type="ARBA" id="ARBA00010940"/>
    </source>
</evidence>
<evidence type="ECO:0000259" key="9">
    <source>
        <dbReference type="SMART" id="SM01372"/>
    </source>
</evidence>
<organism evidence="10 11">
    <name type="scientific">Corchorus olitorius</name>
    <dbReference type="NCBI Taxonomy" id="93759"/>
    <lineage>
        <taxon>Eukaryota</taxon>
        <taxon>Viridiplantae</taxon>
        <taxon>Streptophyta</taxon>
        <taxon>Embryophyta</taxon>
        <taxon>Tracheophyta</taxon>
        <taxon>Spermatophyta</taxon>
        <taxon>Magnoliopsida</taxon>
        <taxon>eudicotyledons</taxon>
        <taxon>Gunneridae</taxon>
        <taxon>Pentapetalae</taxon>
        <taxon>rosids</taxon>
        <taxon>malvids</taxon>
        <taxon>Malvales</taxon>
        <taxon>Malvaceae</taxon>
        <taxon>Grewioideae</taxon>
        <taxon>Apeibeae</taxon>
        <taxon>Corchorus</taxon>
    </lineage>
</organism>
<dbReference type="Gene3D" id="1.10.10.10">
    <property type="entry name" value="Winged helix-like DNA-binding domain superfamily/Winged helix DNA-binding domain"/>
    <property type="match status" value="1"/>
</dbReference>
<dbReference type="InterPro" id="IPR036388">
    <property type="entry name" value="WH-like_DNA-bd_sf"/>
</dbReference>
<dbReference type="SMART" id="SM01372">
    <property type="entry name" value="E2F_TDP"/>
    <property type="match status" value="1"/>
</dbReference>
<keyword evidence="6" id="KW-0539">Nucleus</keyword>
<dbReference type="Pfam" id="PF02319">
    <property type="entry name" value="WHD_E2F_TDP"/>
    <property type="match status" value="1"/>
</dbReference>
<name>A0A1R3HDX0_9ROSI</name>
<dbReference type="InterPro" id="IPR003316">
    <property type="entry name" value="E2F_WHTH_DNA-bd_dom"/>
</dbReference>
<evidence type="ECO:0000256" key="5">
    <source>
        <dbReference type="ARBA" id="ARBA00023306"/>
    </source>
</evidence>
<feature type="compositionally biased region" description="Pro residues" evidence="8">
    <location>
        <begin position="11"/>
        <end position="20"/>
    </location>
</feature>
<dbReference type="Gene3D" id="6.10.250.540">
    <property type="match status" value="1"/>
</dbReference>
<accession>A0A1R3HDX0</accession>
<keyword evidence="3 6" id="KW-0238">DNA-binding</keyword>
<dbReference type="CDD" id="cd14660">
    <property type="entry name" value="E2F_DD"/>
    <property type="match status" value="1"/>
</dbReference>
<evidence type="ECO:0000313" key="11">
    <source>
        <dbReference type="Proteomes" id="UP000187203"/>
    </source>
</evidence>
<feature type="region of interest" description="Disordered" evidence="8">
    <location>
        <begin position="1"/>
        <end position="33"/>
    </location>
</feature>
<dbReference type="Proteomes" id="UP000187203">
    <property type="component" value="Unassembled WGS sequence"/>
</dbReference>
<comment type="similarity">
    <text evidence="1 6">Belongs to the E2F/DP family.</text>
</comment>
<evidence type="ECO:0000313" key="10">
    <source>
        <dbReference type="EMBL" id="OMO68515.1"/>
    </source>
</evidence>
<evidence type="ECO:0000256" key="7">
    <source>
        <dbReference type="SAM" id="Coils"/>
    </source>
</evidence>
<dbReference type="Pfam" id="PF16421">
    <property type="entry name" value="E2F_CC-MB"/>
    <property type="match status" value="1"/>
</dbReference>
<dbReference type="GO" id="GO:0000981">
    <property type="term" value="F:DNA-binding transcription factor activity, RNA polymerase II-specific"/>
    <property type="evidence" value="ECO:0007669"/>
    <property type="project" value="TreeGrafter"/>
</dbReference>
<dbReference type="GO" id="GO:0000978">
    <property type="term" value="F:RNA polymerase II cis-regulatory region sequence-specific DNA binding"/>
    <property type="evidence" value="ECO:0007669"/>
    <property type="project" value="InterPro"/>
</dbReference>
<dbReference type="PANTHER" id="PTHR12081:SF105">
    <property type="entry name" value="TRANSCRIPTION FACTOR E2FA"/>
    <property type="match status" value="1"/>
</dbReference>
<reference evidence="11" key="1">
    <citation type="submission" date="2013-09" db="EMBL/GenBank/DDBJ databases">
        <title>Corchorus olitorius genome sequencing.</title>
        <authorList>
            <person name="Alam M."/>
            <person name="Haque M.S."/>
            <person name="Islam M.S."/>
            <person name="Emdad E.M."/>
            <person name="Islam M.M."/>
            <person name="Ahmed B."/>
            <person name="Halim A."/>
            <person name="Hossen Q.M.M."/>
            <person name="Hossain M.Z."/>
            <person name="Ahmed R."/>
            <person name="Khan M.M."/>
            <person name="Islam R."/>
            <person name="Rashid M.M."/>
            <person name="Khan S.A."/>
            <person name="Rahman M.S."/>
            <person name="Alam M."/>
            <person name="Yahiya A.S."/>
            <person name="Khan M.S."/>
            <person name="Azam M.S."/>
            <person name="Haque T."/>
            <person name="Lashkar M.Z.H."/>
            <person name="Akhand A.I."/>
            <person name="Morshed G."/>
            <person name="Roy S."/>
            <person name="Uddin K.S."/>
            <person name="Rabeya T."/>
            <person name="Hossain A.S."/>
            <person name="Chowdhury A."/>
            <person name="Snigdha A.R."/>
            <person name="Mortoza M.S."/>
            <person name="Matin S.A."/>
            <person name="Hoque S.M.E."/>
            <person name="Islam M.K."/>
            <person name="Roy D.K."/>
            <person name="Haider R."/>
            <person name="Moosa M.M."/>
            <person name="Elias S.M."/>
            <person name="Hasan A.M."/>
            <person name="Jahan S."/>
            <person name="Shafiuddin M."/>
            <person name="Mahmood N."/>
            <person name="Shommy N.S."/>
        </authorList>
    </citation>
    <scope>NUCLEOTIDE SEQUENCE [LARGE SCALE GENOMIC DNA]</scope>
    <source>
        <strain evidence="11">cv. O-4</strain>
    </source>
</reference>
<evidence type="ECO:0000256" key="2">
    <source>
        <dbReference type="ARBA" id="ARBA00023015"/>
    </source>
</evidence>
<dbReference type="GO" id="GO:0090575">
    <property type="term" value="C:RNA polymerase II transcription regulator complex"/>
    <property type="evidence" value="ECO:0007669"/>
    <property type="project" value="TreeGrafter"/>
</dbReference>
<comment type="caution">
    <text evidence="10">The sequence shown here is derived from an EMBL/GenBank/DDBJ whole genome shotgun (WGS) entry which is preliminary data.</text>
</comment>
<keyword evidence="4 6" id="KW-0804">Transcription</keyword>
<dbReference type="SUPFAM" id="SSF144074">
    <property type="entry name" value="E2F-DP heterodimerization region"/>
    <property type="match status" value="1"/>
</dbReference>
<keyword evidence="5" id="KW-0131">Cell cycle</keyword>